<comment type="caution">
    <text evidence="2">The sequence shown here is derived from an EMBL/GenBank/DDBJ whole genome shotgun (WGS) entry which is preliminary data.</text>
</comment>
<reference evidence="2 3" key="1">
    <citation type="submission" date="2015-11" db="EMBL/GenBank/DDBJ databases">
        <title>Genomic analysis of 38 Legionella species identifies large and diverse effector repertoires.</title>
        <authorList>
            <person name="Burstein D."/>
            <person name="Amaro F."/>
            <person name="Zusman T."/>
            <person name="Lifshitz Z."/>
            <person name="Cohen O."/>
            <person name="Gilbert J.A."/>
            <person name="Pupko T."/>
            <person name="Shuman H.A."/>
            <person name="Segal G."/>
        </authorList>
    </citation>
    <scope>NUCLEOTIDE SEQUENCE [LARGE SCALE GENOMIC DNA]</scope>
    <source>
        <strain evidence="2 3">CDC#1442-AUS-E</strain>
    </source>
</reference>
<sequence>MSQNHVIELANTLKQRPIVCDYAGGRFRLTNEGLTFIGIDKDGAPLPPMWICAALHVVAKTRDAQSGEWGRLLEWQDDDGVTHQWAMPLALLQGDASDVRRELARLGLSISPNRAARDLLASYLQVFPVDARARCVDKLGWHGDVFVTASQCIGNATEKIVFQNTNAIEPAVSIKGSSSSYTCYDSLSALSNSNFSFFQNGFNCFLMYLVSMIFAAL</sequence>
<feature type="domain" description="DUF927" evidence="1">
    <location>
        <begin position="27"/>
        <end position="182"/>
    </location>
</feature>
<dbReference type="Pfam" id="PF06048">
    <property type="entry name" value="DUF927"/>
    <property type="match status" value="1"/>
</dbReference>
<evidence type="ECO:0000313" key="2">
    <source>
        <dbReference type="EMBL" id="KTD46508.1"/>
    </source>
</evidence>
<evidence type="ECO:0000259" key="1">
    <source>
        <dbReference type="Pfam" id="PF06048"/>
    </source>
</evidence>
<dbReference type="PATRIC" id="fig|45073.5.peg.2690"/>
<dbReference type="EMBL" id="LNYS01000023">
    <property type="protein sequence ID" value="KTD46508.1"/>
    <property type="molecule type" value="Genomic_DNA"/>
</dbReference>
<keyword evidence="3" id="KW-1185">Reference proteome</keyword>
<dbReference type="AlphaFoldDB" id="A0A0W0XPH7"/>
<gene>
    <name evidence="2" type="ORF">Lqui_2534</name>
</gene>
<protein>
    <submittedName>
        <fullName evidence="2">Inner membrane protein</fullName>
    </submittedName>
</protein>
<dbReference type="InterPro" id="IPR009270">
    <property type="entry name" value="DUF927"/>
</dbReference>
<evidence type="ECO:0000313" key="3">
    <source>
        <dbReference type="Proteomes" id="UP000054618"/>
    </source>
</evidence>
<name>A0A0W0XPH7_9GAMM</name>
<dbReference type="Proteomes" id="UP000054618">
    <property type="component" value="Unassembled WGS sequence"/>
</dbReference>
<dbReference type="STRING" id="45073.Lqui_2534"/>
<proteinExistence type="predicted"/>
<accession>A0A0W0XPH7</accession>
<organism evidence="2 3">
    <name type="scientific">Legionella quinlivanii</name>
    <dbReference type="NCBI Taxonomy" id="45073"/>
    <lineage>
        <taxon>Bacteria</taxon>
        <taxon>Pseudomonadati</taxon>
        <taxon>Pseudomonadota</taxon>
        <taxon>Gammaproteobacteria</taxon>
        <taxon>Legionellales</taxon>
        <taxon>Legionellaceae</taxon>
        <taxon>Legionella</taxon>
    </lineage>
</organism>